<dbReference type="PRINTS" id="PR00081">
    <property type="entry name" value="GDHRDH"/>
</dbReference>
<dbReference type="AlphaFoldDB" id="A0A3S0RET6"/>
<dbReference type="InterPro" id="IPR050259">
    <property type="entry name" value="SDR"/>
</dbReference>
<organism evidence="2 3">
    <name type="scientific">Deinococcus radiophilus</name>
    <dbReference type="NCBI Taxonomy" id="32062"/>
    <lineage>
        <taxon>Bacteria</taxon>
        <taxon>Thermotogati</taxon>
        <taxon>Deinococcota</taxon>
        <taxon>Deinococci</taxon>
        <taxon>Deinococcales</taxon>
        <taxon>Deinococcaceae</taxon>
        <taxon>Deinococcus</taxon>
    </lineage>
</organism>
<name>A0A3S0RET6_9DEIO</name>
<evidence type="ECO:0000313" key="2">
    <source>
        <dbReference type="EMBL" id="RTR26688.1"/>
    </source>
</evidence>
<dbReference type="EMBL" id="RXPE01000014">
    <property type="protein sequence ID" value="RTR26688.1"/>
    <property type="molecule type" value="Genomic_DNA"/>
</dbReference>
<protein>
    <submittedName>
        <fullName evidence="2">SDR family oxidoreductase</fullName>
    </submittedName>
</protein>
<dbReference type="PANTHER" id="PTHR42879:SF6">
    <property type="entry name" value="NADPH-DEPENDENT REDUCTASE BACG"/>
    <property type="match status" value="1"/>
</dbReference>
<evidence type="ECO:0000313" key="3">
    <source>
        <dbReference type="Proteomes" id="UP000277766"/>
    </source>
</evidence>
<dbReference type="Proteomes" id="UP000277766">
    <property type="component" value="Unassembled WGS sequence"/>
</dbReference>
<gene>
    <name evidence="2" type="ORF">EJ104_07925</name>
</gene>
<reference evidence="2 3" key="1">
    <citation type="submission" date="2018-12" db="EMBL/GenBank/DDBJ databases">
        <title>Deinococcus radiophilus ATCC 27603 genome sequencing and assembly.</title>
        <authorList>
            <person name="Maclea K.S."/>
            <person name="Maynard C.R."/>
        </authorList>
    </citation>
    <scope>NUCLEOTIDE SEQUENCE [LARGE SCALE GENOMIC DNA]</scope>
    <source>
        <strain evidence="2 3">ATCC 27603</strain>
    </source>
</reference>
<proteinExistence type="inferred from homology"/>
<accession>A0A3S0RET6</accession>
<dbReference type="InterPro" id="IPR002347">
    <property type="entry name" value="SDR_fam"/>
</dbReference>
<dbReference type="Gene3D" id="3.40.50.720">
    <property type="entry name" value="NAD(P)-binding Rossmann-like Domain"/>
    <property type="match status" value="1"/>
</dbReference>
<dbReference type="Pfam" id="PF13561">
    <property type="entry name" value="adh_short_C2"/>
    <property type="match status" value="1"/>
</dbReference>
<dbReference type="PANTHER" id="PTHR42879">
    <property type="entry name" value="3-OXOACYL-(ACYL-CARRIER-PROTEIN) REDUCTASE"/>
    <property type="match status" value="1"/>
</dbReference>
<evidence type="ECO:0000256" key="1">
    <source>
        <dbReference type="ARBA" id="ARBA00006484"/>
    </source>
</evidence>
<dbReference type="InterPro" id="IPR036291">
    <property type="entry name" value="NAD(P)-bd_dom_sf"/>
</dbReference>
<comment type="similarity">
    <text evidence="1">Belongs to the short-chain dehydrogenases/reductases (SDR) family.</text>
</comment>
<sequence length="249" mass="25550">MTSAPAQHVPFRLDGRRALVTGGSKGIGFAAAQLMRELGAEVTIAARTESDLQAAAGQIGAAWVAADVGTPEGVAAALEAAGAVDILVANAGGPPQALPSEVPEEAWEAGYQTNFLSTVRLAAGVLPGMQERGWGRIIAVTSMTVSHPVLRLPVSNAMRAAVTNHLRTLALEVAGNGVTCNTVAPGYTATERLQALHHDPAEAQRLAGSIPAGRFGEPREVAAAIAFLSTDEAAYITGQELLVDGGFNI</sequence>
<dbReference type="OrthoDB" id="125587at2"/>
<comment type="caution">
    <text evidence="2">The sequence shown here is derived from an EMBL/GenBank/DDBJ whole genome shotgun (WGS) entry which is preliminary data.</text>
</comment>
<dbReference type="RefSeq" id="WP_126352217.1">
    <property type="nucleotide sequence ID" value="NZ_CP086380.1"/>
</dbReference>
<keyword evidence="3" id="KW-1185">Reference proteome</keyword>
<dbReference type="FunFam" id="3.40.50.720:FF:000084">
    <property type="entry name" value="Short-chain dehydrogenase reductase"/>
    <property type="match status" value="1"/>
</dbReference>
<dbReference type="SUPFAM" id="SSF51735">
    <property type="entry name" value="NAD(P)-binding Rossmann-fold domains"/>
    <property type="match status" value="1"/>
</dbReference>